<dbReference type="GO" id="GO:0072344">
    <property type="term" value="P:rescue of stalled ribosome"/>
    <property type="evidence" value="ECO:0007669"/>
    <property type="project" value="TreeGrafter"/>
</dbReference>
<feature type="domain" description="Prokaryotic-type class I peptide chain release factors" evidence="1">
    <location>
        <begin position="21"/>
        <end position="37"/>
    </location>
</feature>
<dbReference type="Pfam" id="PF00472">
    <property type="entry name" value="RF-1"/>
    <property type="match status" value="1"/>
</dbReference>
<keyword evidence="3" id="KW-1185">Reference proteome</keyword>
<dbReference type="PANTHER" id="PTHR47814:SF1">
    <property type="entry name" value="PEPTIDYL-TRNA HYDROLASE ARFB"/>
    <property type="match status" value="1"/>
</dbReference>
<dbReference type="STRING" id="1484053.SAMN05444274_102384"/>
<dbReference type="SUPFAM" id="SSF110916">
    <property type="entry name" value="Peptidyl-tRNA hydrolase domain-like"/>
    <property type="match status" value="1"/>
</dbReference>
<dbReference type="Gene3D" id="3.30.160.20">
    <property type="match status" value="1"/>
</dbReference>
<dbReference type="NCBIfam" id="NF006718">
    <property type="entry name" value="PRK09256.1"/>
    <property type="match status" value="1"/>
</dbReference>
<reference evidence="2 3" key="1">
    <citation type="submission" date="2016-11" db="EMBL/GenBank/DDBJ databases">
        <authorList>
            <person name="Jaros S."/>
            <person name="Januszkiewicz K."/>
            <person name="Wedrychowicz H."/>
        </authorList>
    </citation>
    <scope>NUCLEOTIDE SEQUENCE [LARGE SCALE GENOMIC DNA]</scope>
    <source>
        <strain evidence="2 3">DSM 26910</strain>
    </source>
</reference>
<dbReference type="RefSeq" id="WP_072999545.1">
    <property type="nucleotide sequence ID" value="NZ_FQUM01000002.1"/>
</dbReference>
<evidence type="ECO:0000313" key="3">
    <source>
        <dbReference type="Proteomes" id="UP000184164"/>
    </source>
</evidence>
<proteinExistence type="predicted"/>
<dbReference type="GO" id="GO:0003747">
    <property type="term" value="F:translation release factor activity"/>
    <property type="evidence" value="ECO:0007669"/>
    <property type="project" value="InterPro"/>
</dbReference>
<dbReference type="GO" id="GO:0004045">
    <property type="term" value="F:peptidyl-tRNA hydrolase activity"/>
    <property type="evidence" value="ECO:0007669"/>
    <property type="project" value="TreeGrafter"/>
</dbReference>
<dbReference type="InterPro" id="IPR000352">
    <property type="entry name" value="Pep_chain_release_fac_I"/>
</dbReference>
<dbReference type="OrthoDB" id="9815709at2"/>
<protein>
    <submittedName>
        <fullName evidence="2">Ribosome-associated protein</fullName>
    </submittedName>
</protein>
<dbReference type="GO" id="GO:0043022">
    <property type="term" value="F:ribosome binding"/>
    <property type="evidence" value="ECO:0007669"/>
    <property type="project" value="TreeGrafter"/>
</dbReference>
<dbReference type="AlphaFoldDB" id="A0A1M4WAK9"/>
<evidence type="ECO:0000259" key="1">
    <source>
        <dbReference type="PROSITE" id="PS00745"/>
    </source>
</evidence>
<dbReference type="PROSITE" id="PS00745">
    <property type="entry name" value="RF_PROK_I"/>
    <property type="match status" value="1"/>
</dbReference>
<dbReference type="PANTHER" id="PTHR47814">
    <property type="entry name" value="PEPTIDYL-TRNA HYDROLASE ARFB"/>
    <property type="match status" value="1"/>
</dbReference>
<sequence>MALSDFVKTKLLDEVQFSASRSGGPGGQNVNKVNTKIELRFQVLESEALDEMQKQLLLSKLKNRITNQGELLVISTSERTQWRNREQAILKFFELIEKALAKPRKRKKTLPTVASRLKRIENKKKQAQKKIFRKPPDY</sequence>
<organism evidence="2 3">
    <name type="scientific">Mariniphaga anaerophila</name>
    <dbReference type="NCBI Taxonomy" id="1484053"/>
    <lineage>
        <taxon>Bacteria</taxon>
        <taxon>Pseudomonadati</taxon>
        <taxon>Bacteroidota</taxon>
        <taxon>Bacteroidia</taxon>
        <taxon>Marinilabiliales</taxon>
        <taxon>Prolixibacteraceae</taxon>
        <taxon>Mariniphaga</taxon>
    </lineage>
</organism>
<accession>A0A1M4WAK9</accession>
<name>A0A1M4WAK9_9BACT</name>
<evidence type="ECO:0000313" key="2">
    <source>
        <dbReference type="EMBL" id="SHE78301.1"/>
    </source>
</evidence>
<dbReference type="Proteomes" id="UP000184164">
    <property type="component" value="Unassembled WGS sequence"/>
</dbReference>
<dbReference type="EMBL" id="FQUM01000002">
    <property type="protein sequence ID" value="SHE78301.1"/>
    <property type="molecule type" value="Genomic_DNA"/>
</dbReference>
<gene>
    <name evidence="2" type="ORF">SAMN05444274_102384</name>
</gene>